<evidence type="ECO:0000313" key="1">
    <source>
        <dbReference type="EnsemblPlants" id="AVESA.00010b.r2.5AG0860700.1.CDS"/>
    </source>
</evidence>
<evidence type="ECO:0000313" key="2">
    <source>
        <dbReference type="Proteomes" id="UP001732700"/>
    </source>
</evidence>
<proteinExistence type="predicted"/>
<name>A0ACD5XVU4_AVESA</name>
<organism evidence="1 2">
    <name type="scientific">Avena sativa</name>
    <name type="common">Oat</name>
    <dbReference type="NCBI Taxonomy" id="4498"/>
    <lineage>
        <taxon>Eukaryota</taxon>
        <taxon>Viridiplantae</taxon>
        <taxon>Streptophyta</taxon>
        <taxon>Embryophyta</taxon>
        <taxon>Tracheophyta</taxon>
        <taxon>Spermatophyta</taxon>
        <taxon>Magnoliopsida</taxon>
        <taxon>Liliopsida</taxon>
        <taxon>Poales</taxon>
        <taxon>Poaceae</taxon>
        <taxon>BOP clade</taxon>
        <taxon>Pooideae</taxon>
        <taxon>Poodae</taxon>
        <taxon>Poeae</taxon>
        <taxon>Poeae Chloroplast Group 1 (Aveneae type)</taxon>
        <taxon>Aveninae</taxon>
        <taxon>Avena</taxon>
    </lineage>
</organism>
<reference evidence="1" key="1">
    <citation type="submission" date="2021-05" db="EMBL/GenBank/DDBJ databases">
        <authorList>
            <person name="Scholz U."/>
            <person name="Mascher M."/>
            <person name="Fiebig A."/>
        </authorList>
    </citation>
    <scope>NUCLEOTIDE SEQUENCE [LARGE SCALE GENOMIC DNA]</scope>
</reference>
<accession>A0ACD5XVU4</accession>
<keyword evidence="2" id="KW-1185">Reference proteome</keyword>
<protein>
    <submittedName>
        <fullName evidence="1">Uncharacterized protein</fullName>
    </submittedName>
</protein>
<reference evidence="1" key="2">
    <citation type="submission" date="2025-09" db="UniProtKB">
        <authorList>
            <consortium name="EnsemblPlants"/>
        </authorList>
    </citation>
    <scope>IDENTIFICATION</scope>
</reference>
<dbReference type="Proteomes" id="UP001732700">
    <property type="component" value="Chromosome 5A"/>
</dbReference>
<dbReference type="EnsemblPlants" id="AVESA.00010b.r2.5AG0860700.1">
    <property type="protein sequence ID" value="AVESA.00010b.r2.5AG0860700.1.CDS"/>
    <property type="gene ID" value="AVESA.00010b.r2.5AG0860700"/>
</dbReference>
<sequence length="762" mass="83303">MSSLVVVGILVAAVALMSPLCPPISAARAAAGAQQALGPVIGRPGCETRCGNVDVPFPFGLGPARCSAPGFNLTCDHTTRPGKPRLLLGHNCIFEVRAISIEDMTVYVVTRPIFSGVTNLSSSPGAVVRRSWGGADVDHRYSLTRSGVSGSTWTMGSMLAVVGCNVRATLQSKSADGNSYGVSCTSYCAGDRALTAADVRNFTGYCISTIDNSNTYFDVELKRLKGDRGAINDNLPVSVFIIDGHTFEIDFPERAVHLLNLDGLPGGPRPLVKPKEDEDDDQLLALVILLWTFDPRLAPRSSNNSYCGSDESLRFFCTCIPGYEGNPYVTGGCQDICKHPLGVHSGSGRRPIGCIDIGRSPGISIIIGVSCGAGLILLVIIAVFISKRLKRQREKMLRRKFFEKNHGKLLETLVSQNAGIAERMIITLDELEKATHNFDKDLVVGSGGQGIVYKGILSNQYIVAIKKPMRMDRRDIDDFINEVAILSQINHRNVVKLYGCCLETEVPMLIYEFISNGTLSEHLHVEGPKSLSWDNRLRIAIEAAKSIAYLHSTASIPIIHRDIKSANILLDDSLTTKVADFGASRNIPIEKSGLTTKVQGTRGYWDPACFHTGRLTEKSDVFSFGIVLMELLTRKKPYSYLSSDGDALIVHFSTLFAQGNLLQILDPQVVEEGAKEAEVVATLVVACIKFTPEDRPTMRQVELTLEGIRSSQVGTLDNTMAENVFENDIAIDVLYDVDRSNERSIRRYSMEEEFALSARYPR</sequence>